<dbReference type="AlphaFoldDB" id="A0A4Y9Y7A0"/>
<evidence type="ECO:0000313" key="2">
    <source>
        <dbReference type="Proteomes" id="UP000298327"/>
    </source>
</evidence>
<reference evidence="1 2" key="1">
    <citation type="submission" date="2019-02" db="EMBL/GenBank/DDBJ databases">
        <title>Genome sequencing of the rare red list fungi Dentipellis fragilis.</title>
        <authorList>
            <person name="Buettner E."/>
            <person name="Kellner H."/>
        </authorList>
    </citation>
    <scope>NUCLEOTIDE SEQUENCE [LARGE SCALE GENOMIC DNA]</scope>
    <source>
        <strain evidence="1 2">DSM 105465</strain>
    </source>
</reference>
<evidence type="ECO:0000313" key="1">
    <source>
        <dbReference type="EMBL" id="TFY56689.1"/>
    </source>
</evidence>
<protein>
    <submittedName>
        <fullName evidence="1">Uncharacterized protein</fullName>
    </submittedName>
</protein>
<comment type="caution">
    <text evidence="1">The sequence shown here is derived from an EMBL/GenBank/DDBJ whole genome shotgun (WGS) entry which is preliminary data.</text>
</comment>
<sequence>MLRADPPPPALGLPMPVEIYMPRNDTAPPSHTLLSARTIWLSSYFSHRDIDLSLHDRGALECVLPSLTHVPTIWRLDTDVKAVDDAPYDALEVPLLARSSSARCLRSRCGIVIR</sequence>
<dbReference type="Proteomes" id="UP000298327">
    <property type="component" value="Unassembled WGS sequence"/>
</dbReference>
<dbReference type="EMBL" id="SEOQ01000807">
    <property type="protein sequence ID" value="TFY56689.1"/>
    <property type="molecule type" value="Genomic_DNA"/>
</dbReference>
<organism evidence="1 2">
    <name type="scientific">Dentipellis fragilis</name>
    <dbReference type="NCBI Taxonomy" id="205917"/>
    <lineage>
        <taxon>Eukaryota</taxon>
        <taxon>Fungi</taxon>
        <taxon>Dikarya</taxon>
        <taxon>Basidiomycota</taxon>
        <taxon>Agaricomycotina</taxon>
        <taxon>Agaricomycetes</taxon>
        <taxon>Russulales</taxon>
        <taxon>Hericiaceae</taxon>
        <taxon>Dentipellis</taxon>
    </lineage>
</organism>
<name>A0A4Y9Y7A0_9AGAM</name>
<proteinExistence type="predicted"/>
<keyword evidence="2" id="KW-1185">Reference proteome</keyword>
<accession>A0A4Y9Y7A0</accession>
<gene>
    <name evidence="1" type="ORF">EVG20_g8836</name>
</gene>